<evidence type="ECO:0000256" key="2">
    <source>
        <dbReference type="ARBA" id="ARBA00022448"/>
    </source>
</evidence>
<organism evidence="6 7">
    <name type="scientific">Candidatus Gallitreponema excrementavium</name>
    <dbReference type="NCBI Taxonomy" id="2840840"/>
    <lineage>
        <taxon>Bacteria</taxon>
        <taxon>Pseudomonadati</taxon>
        <taxon>Spirochaetota</taxon>
        <taxon>Spirochaetia</taxon>
        <taxon>Spirochaetales</taxon>
        <taxon>Candidatus Gallitreponema</taxon>
    </lineage>
</organism>
<evidence type="ECO:0000313" key="7">
    <source>
        <dbReference type="Proteomes" id="UP000823638"/>
    </source>
</evidence>
<name>A0A9D9HNT8_9SPIR</name>
<feature type="domain" description="ABC transporter" evidence="5">
    <location>
        <begin position="8"/>
        <end position="248"/>
    </location>
</feature>
<dbReference type="InterPro" id="IPR003439">
    <property type="entry name" value="ABC_transporter-like_ATP-bd"/>
</dbReference>
<reference evidence="6" key="2">
    <citation type="journal article" date="2021" name="PeerJ">
        <title>Extensive microbial diversity within the chicken gut microbiome revealed by metagenomics and culture.</title>
        <authorList>
            <person name="Gilroy R."/>
            <person name="Ravi A."/>
            <person name="Getino M."/>
            <person name="Pursley I."/>
            <person name="Horton D.L."/>
            <person name="Alikhan N.F."/>
            <person name="Baker D."/>
            <person name="Gharbi K."/>
            <person name="Hall N."/>
            <person name="Watson M."/>
            <person name="Adriaenssens E.M."/>
            <person name="Foster-Nyarko E."/>
            <person name="Jarju S."/>
            <person name="Secka A."/>
            <person name="Antonio M."/>
            <person name="Oren A."/>
            <person name="Chaudhuri R.R."/>
            <person name="La Ragione R."/>
            <person name="Hildebrand F."/>
            <person name="Pallen M.J."/>
        </authorList>
    </citation>
    <scope>NUCLEOTIDE SEQUENCE</scope>
    <source>
        <strain evidence="6">10532</strain>
    </source>
</reference>
<keyword evidence="3" id="KW-0547">Nucleotide-binding</keyword>
<dbReference type="CDD" id="cd03255">
    <property type="entry name" value="ABC_MJ0796_LolCDE_FtsE"/>
    <property type="match status" value="1"/>
</dbReference>
<dbReference type="AlphaFoldDB" id="A0A9D9HNT8"/>
<keyword evidence="2" id="KW-0813">Transport</keyword>
<sequence length="257" mass="28684">MNTKKIILSTEKLFKRFDKDSSAIDTSFYVLNNLSLEFYQEDFTVIMGSSGAGKSTLLYALSGLDSVTSGKVFYKERNITTVPEKEIIRLRRKEFGFVFQQNHLVSNLTLLENVAVSGFFAGIKNSTNLAKELLEQIGLSKVMDNLPGQVSGGEAQRCAVARAVMGNPQILFADEPTGALNKKNTEIILDLLSYFNSQGQSIIMVTHDIRTALRGNRILYLEDGSILSQLILPPYDSKEDLKARETQITDWLLSLAW</sequence>
<dbReference type="Gene3D" id="3.40.50.300">
    <property type="entry name" value="P-loop containing nucleotide triphosphate hydrolases"/>
    <property type="match status" value="1"/>
</dbReference>
<evidence type="ECO:0000256" key="3">
    <source>
        <dbReference type="ARBA" id="ARBA00022741"/>
    </source>
</evidence>
<reference evidence="6" key="1">
    <citation type="submission" date="2020-10" db="EMBL/GenBank/DDBJ databases">
        <authorList>
            <person name="Gilroy R."/>
        </authorList>
    </citation>
    <scope>NUCLEOTIDE SEQUENCE</scope>
    <source>
        <strain evidence="6">10532</strain>
    </source>
</reference>
<dbReference type="Proteomes" id="UP000823638">
    <property type="component" value="Unassembled WGS sequence"/>
</dbReference>
<dbReference type="PANTHER" id="PTHR42798:SF7">
    <property type="entry name" value="ALPHA-D-RIBOSE 1-METHYLPHOSPHONATE 5-TRIPHOSPHATE SYNTHASE SUBUNIT PHNL"/>
    <property type="match status" value="1"/>
</dbReference>
<dbReference type="GO" id="GO:0016887">
    <property type="term" value="F:ATP hydrolysis activity"/>
    <property type="evidence" value="ECO:0007669"/>
    <property type="project" value="InterPro"/>
</dbReference>
<dbReference type="GO" id="GO:0005524">
    <property type="term" value="F:ATP binding"/>
    <property type="evidence" value="ECO:0007669"/>
    <property type="project" value="UniProtKB-KW"/>
</dbReference>
<comment type="similarity">
    <text evidence="1">Belongs to the ABC transporter superfamily.</text>
</comment>
<dbReference type="Pfam" id="PF00005">
    <property type="entry name" value="ABC_tran"/>
    <property type="match status" value="1"/>
</dbReference>
<dbReference type="PANTHER" id="PTHR42798">
    <property type="entry name" value="LIPOPROTEIN-RELEASING SYSTEM ATP-BINDING PROTEIN LOLD"/>
    <property type="match status" value="1"/>
</dbReference>
<keyword evidence="4 6" id="KW-0067">ATP-binding</keyword>
<dbReference type="SUPFAM" id="SSF52540">
    <property type="entry name" value="P-loop containing nucleoside triphosphate hydrolases"/>
    <property type="match status" value="1"/>
</dbReference>
<comment type="caution">
    <text evidence="6">The sequence shown here is derived from an EMBL/GenBank/DDBJ whole genome shotgun (WGS) entry which is preliminary data.</text>
</comment>
<evidence type="ECO:0000259" key="5">
    <source>
        <dbReference type="PROSITE" id="PS50893"/>
    </source>
</evidence>
<evidence type="ECO:0000313" key="6">
    <source>
        <dbReference type="EMBL" id="MBO8457462.1"/>
    </source>
</evidence>
<dbReference type="InterPro" id="IPR027417">
    <property type="entry name" value="P-loop_NTPase"/>
</dbReference>
<dbReference type="PROSITE" id="PS50893">
    <property type="entry name" value="ABC_TRANSPORTER_2"/>
    <property type="match status" value="1"/>
</dbReference>
<protein>
    <submittedName>
        <fullName evidence="6">ABC transporter ATP-binding protein</fullName>
    </submittedName>
</protein>
<dbReference type="EMBL" id="JADIMM010000064">
    <property type="protein sequence ID" value="MBO8457462.1"/>
    <property type="molecule type" value="Genomic_DNA"/>
</dbReference>
<dbReference type="SMART" id="SM00382">
    <property type="entry name" value="AAA"/>
    <property type="match status" value="1"/>
</dbReference>
<evidence type="ECO:0000256" key="1">
    <source>
        <dbReference type="ARBA" id="ARBA00005417"/>
    </source>
</evidence>
<gene>
    <name evidence="6" type="ORF">IAA81_04450</name>
</gene>
<dbReference type="InterPro" id="IPR003593">
    <property type="entry name" value="AAA+_ATPase"/>
</dbReference>
<proteinExistence type="inferred from homology"/>
<dbReference type="InterPro" id="IPR017911">
    <property type="entry name" value="MacB-like_ATP-bd"/>
</dbReference>
<evidence type="ECO:0000256" key="4">
    <source>
        <dbReference type="ARBA" id="ARBA00022840"/>
    </source>
</evidence>
<accession>A0A9D9HNT8</accession>